<dbReference type="InterPro" id="IPR036388">
    <property type="entry name" value="WH-like_DNA-bd_sf"/>
</dbReference>
<evidence type="ECO:0000256" key="3">
    <source>
        <dbReference type="ARBA" id="ARBA00023242"/>
    </source>
</evidence>
<comment type="subcellular location">
    <subcellularLocation>
        <location evidence="1">Nucleus</location>
    </subcellularLocation>
</comment>
<dbReference type="InterPro" id="IPR012677">
    <property type="entry name" value="Nucleotide-bd_a/b_plait_sf"/>
</dbReference>
<feature type="region of interest" description="Disordered" evidence="5">
    <location>
        <begin position="306"/>
        <end position="459"/>
    </location>
</feature>
<reference evidence="7" key="1">
    <citation type="submission" date="2020-04" db="EMBL/GenBank/DDBJ databases">
        <authorList>
            <person name="Neveu A P."/>
        </authorList>
    </citation>
    <scope>NUCLEOTIDE SEQUENCE</scope>
    <source>
        <tissue evidence="7">Whole embryo</tissue>
    </source>
</reference>
<evidence type="ECO:0000256" key="2">
    <source>
        <dbReference type="ARBA" id="ARBA00022884"/>
    </source>
</evidence>
<evidence type="ECO:0000259" key="6">
    <source>
        <dbReference type="PROSITE" id="PS50961"/>
    </source>
</evidence>
<dbReference type="InterPro" id="IPR002344">
    <property type="entry name" value="Lupus_La"/>
</dbReference>
<sequence>MEESTPANNNNCVSVEVPKLENDSIPQVKVTQVTKLRGEETEIVVSSGGEDEEAKDFQEVLKDDPTWSPPPVELETKMRELLEHYFSDENLVKDKFLLKHVKRNRLGYVSVKLLTSFKKLKNLSRSDWRITAYCIVKSKTLELNRPGTKVRRREPLPEIDLPTTSIKTLLYKLPEGSDEPTIEGVSEQFKSFGELTTVRIIRPSKEVPVDLRNHTTKHPELGTHTCVVIEFESTDAAQNAYKTLSKQAREDNKPEMYSLLGSGRNPRKQAVKGIGKHRDMLGYDSSEDSCLSSRENSPLMARKFVNGRGGLKGRCSTSPLVSPQGSRDTSPDRSYNSKSPRNSPKMQRKNKNGSAHSTPSGSPWFQRRGSRDNTPDASPRGSPAPNRKQQTKPANHQKTTSPLAITNNSLLSPNDSVSGGSTPTGGSSPWLQRRRQFVASQGNSPATTPGSSPVLGRKFQDGVPLGVARLPRGPPNSNAKGFQAAWKRKLKTEALIDKLQQDVKEITIVN</sequence>
<dbReference type="PANTHER" id="PTHR22792:SF140">
    <property type="entry name" value="ACHILLES, ISOFORM A"/>
    <property type="match status" value="1"/>
</dbReference>
<gene>
    <name evidence="7" type="primary">Larp6-003</name>
</gene>
<evidence type="ECO:0000256" key="1">
    <source>
        <dbReference type="ARBA" id="ARBA00004123"/>
    </source>
</evidence>
<protein>
    <submittedName>
        <fullName evidence="7">La-related protein 6</fullName>
    </submittedName>
</protein>
<dbReference type="InterPro" id="IPR045180">
    <property type="entry name" value="La_dom_prot"/>
</dbReference>
<evidence type="ECO:0000256" key="5">
    <source>
        <dbReference type="SAM" id="MobiDB-lite"/>
    </source>
</evidence>
<feature type="compositionally biased region" description="Polar residues" evidence="5">
    <location>
        <begin position="387"/>
        <end position="417"/>
    </location>
</feature>
<evidence type="ECO:0000313" key="7">
    <source>
        <dbReference type="EMBL" id="CAB3263389.1"/>
    </source>
</evidence>
<dbReference type="GO" id="GO:0003729">
    <property type="term" value="F:mRNA binding"/>
    <property type="evidence" value="ECO:0007669"/>
    <property type="project" value="TreeGrafter"/>
</dbReference>
<dbReference type="GO" id="GO:0005634">
    <property type="term" value="C:nucleus"/>
    <property type="evidence" value="ECO:0007669"/>
    <property type="project" value="UniProtKB-SubCell"/>
</dbReference>
<dbReference type="Gene3D" id="3.30.70.330">
    <property type="match status" value="1"/>
</dbReference>
<dbReference type="InterPro" id="IPR006630">
    <property type="entry name" value="La_HTH"/>
</dbReference>
<dbReference type="AlphaFoldDB" id="A0A6F9DJS2"/>
<organism evidence="7">
    <name type="scientific">Phallusia mammillata</name>
    <dbReference type="NCBI Taxonomy" id="59560"/>
    <lineage>
        <taxon>Eukaryota</taxon>
        <taxon>Metazoa</taxon>
        <taxon>Chordata</taxon>
        <taxon>Tunicata</taxon>
        <taxon>Ascidiacea</taxon>
        <taxon>Phlebobranchia</taxon>
        <taxon>Ascidiidae</taxon>
        <taxon>Phallusia</taxon>
    </lineage>
</organism>
<feature type="region of interest" description="Disordered" evidence="5">
    <location>
        <begin position="258"/>
        <end position="294"/>
    </location>
</feature>
<dbReference type="PROSITE" id="PS50961">
    <property type="entry name" value="HTH_LA"/>
    <property type="match status" value="1"/>
</dbReference>
<dbReference type="GO" id="GO:1990904">
    <property type="term" value="C:ribonucleoprotein complex"/>
    <property type="evidence" value="ECO:0007669"/>
    <property type="project" value="InterPro"/>
</dbReference>
<feature type="compositionally biased region" description="Polar residues" evidence="5">
    <location>
        <begin position="352"/>
        <end position="363"/>
    </location>
</feature>
<keyword evidence="3" id="KW-0539">Nucleus</keyword>
<dbReference type="Pfam" id="PF05383">
    <property type="entry name" value="La"/>
    <property type="match status" value="1"/>
</dbReference>
<proteinExistence type="evidence at transcript level"/>
<dbReference type="GO" id="GO:0006396">
    <property type="term" value="P:RNA processing"/>
    <property type="evidence" value="ECO:0007669"/>
    <property type="project" value="InterPro"/>
</dbReference>
<evidence type="ECO:0000256" key="4">
    <source>
        <dbReference type="PROSITE-ProRule" id="PRU00332"/>
    </source>
</evidence>
<dbReference type="SUPFAM" id="SSF46785">
    <property type="entry name" value="Winged helix' DNA-binding domain"/>
    <property type="match status" value="1"/>
</dbReference>
<feature type="compositionally biased region" description="Polar residues" evidence="5">
    <location>
        <begin position="438"/>
        <end position="451"/>
    </location>
</feature>
<feature type="domain" description="HTH La-type RNA-binding" evidence="6">
    <location>
        <begin position="68"/>
        <end position="160"/>
    </location>
</feature>
<keyword evidence="2 4" id="KW-0694">RNA-binding</keyword>
<feature type="compositionally biased region" description="Low complexity" evidence="5">
    <location>
        <begin position="418"/>
        <end position="429"/>
    </location>
</feature>
<dbReference type="EMBL" id="LR787527">
    <property type="protein sequence ID" value="CAB3263389.1"/>
    <property type="molecule type" value="mRNA"/>
</dbReference>
<dbReference type="SMART" id="SM00715">
    <property type="entry name" value="LA"/>
    <property type="match status" value="1"/>
</dbReference>
<accession>A0A6F9DJS2</accession>
<name>A0A6F9DJS2_9ASCI</name>
<dbReference type="InterPro" id="IPR036390">
    <property type="entry name" value="WH_DNA-bd_sf"/>
</dbReference>
<dbReference type="FunFam" id="1.10.10.10:FF:000158">
    <property type="entry name" value="La ribonucleoprotein domain family member 7"/>
    <property type="match status" value="1"/>
</dbReference>
<dbReference type="Gene3D" id="1.10.10.10">
    <property type="entry name" value="Winged helix-like DNA-binding domain superfamily/Winged helix DNA-binding domain"/>
    <property type="match status" value="1"/>
</dbReference>
<dbReference type="PANTHER" id="PTHR22792">
    <property type="entry name" value="LUPUS LA PROTEIN-RELATED"/>
    <property type="match status" value="1"/>
</dbReference>
<dbReference type="PRINTS" id="PR00302">
    <property type="entry name" value="LUPUSLA"/>
</dbReference>
<feature type="compositionally biased region" description="Polar residues" evidence="5">
    <location>
        <begin position="315"/>
        <end position="345"/>
    </location>
</feature>